<dbReference type="Pfam" id="PF23357">
    <property type="entry name" value="DUF7088"/>
    <property type="match status" value="1"/>
</dbReference>
<evidence type="ECO:0000259" key="4">
    <source>
        <dbReference type="Pfam" id="PF23357"/>
    </source>
</evidence>
<name>A0A4V1AVJ1_9GAMM</name>
<reference evidence="5 6" key="1">
    <citation type="submission" date="2019-03" db="EMBL/GenBank/DDBJ databases">
        <title>The genome sequence of Nitrosococcus wardiae strain D1FHST reveals the archetypal metabolic capacity of ammonia-oxidizing Gammaproteobacteria.</title>
        <authorList>
            <person name="Wang L."/>
            <person name="Lim C.K."/>
            <person name="Hanson T.E."/>
            <person name="Dang H."/>
            <person name="Klotz M.G."/>
        </authorList>
    </citation>
    <scope>NUCLEOTIDE SEQUENCE [LARGE SCALE GENOMIC DNA]</scope>
    <source>
        <strain evidence="5 6">D1FHS</strain>
    </source>
</reference>
<keyword evidence="2" id="KW-0472">Membrane</keyword>
<gene>
    <name evidence="5" type="ORF">E3U44_01420</name>
</gene>
<dbReference type="AlphaFoldDB" id="A0A4V1AVJ1"/>
<proteinExistence type="predicted"/>
<keyword evidence="2" id="KW-1133">Transmembrane helix</keyword>
<keyword evidence="6" id="KW-1185">Reference proteome</keyword>
<evidence type="ECO:0000313" key="6">
    <source>
        <dbReference type="Proteomes" id="UP000294325"/>
    </source>
</evidence>
<feature type="domain" description="ABC-type uncharacterised transport system" evidence="3">
    <location>
        <begin position="152"/>
        <end position="399"/>
    </location>
</feature>
<dbReference type="InterPro" id="IPR019196">
    <property type="entry name" value="ABC_transp_unknown"/>
</dbReference>
<evidence type="ECO:0000313" key="5">
    <source>
        <dbReference type="EMBL" id="QBQ53315.1"/>
    </source>
</evidence>
<feature type="region of interest" description="Disordered" evidence="1">
    <location>
        <begin position="352"/>
        <end position="373"/>
    </location>
</feature>
<evidence type="ECO:0000256" key="2">
    <source>
        <dbReference type="SAM" id="Phobius"/>
    </source>
</evidence>
<dbReference type="EMBL" id="CP038033">
    <property type="protein sequence ID" value="QBQ53315.1"/>
    <property type="molecule type" value="Genomic_DNA"/>
</dbReference>
<keyword evidence="2" id="KW-0812">Transmembrane</keyword>
<dbReference type="RefSeq" id="WP_134356330.1">
    <property type="nucleotide sequence ID" value="NZ_CP038033.1"/>
</dbReference>
<evidence type="ECO:0000259" key="3">
    <source>
        <dbReference type="Pfam" id="PF09822"/>
    </source>
</evidence>
<dbReference type="SUPFAM" id="SSF52317">
    <property type="entry name" value="Class I glutamine amidotransferase-like"/>
    <property type="match status" value="1"/>
</dbReference>
<dbReference type="InterPro" id="IPR055396">
    <property type="entry name" value="DUF7088"/>
</dbReference>
<dbReference type="InterPro" id="IPR029062">
    <property type="entry name" value="Class_I_gatase-like"/>
</dbReference>
<protein>
    <submittedName>
        <fullName evidence="5">ABC transporter</fullName>
    </submittedName>
</protein>
<dbReference type="Pfam" id="PF09822">
    <property type="entry name" value="ABC_transp_aux"/>
    <property type="match status" value="1"/>
</dbReference>
<dbReference type="Proteomes" id="UP000294325">
    <property type="component" value="Chromosome"/>
</dbReference>
<dbReference type="KEGG" id="nwr:E3U44_01420"/>
<feature type="transmembrane region" description="Helical" evidence="2">
    <location>
        <begin position="434"/>
        <end position="457"/>
    </location>
</feature>
<accession>A0A4V1AVJ1</accession>
<sequence>MRVTRKTHWQIRLQNLFFTLLILTIVGLIAALSIRYNYQADWTASGRNTLSEASQALLRQLEGPVTIISFAQGPSAKQQISQLIERYQRYKPDLELAYINPETAPDQVRKLGVASDTEVVIKKDGRQEKLQDLSEEGLTNALNRIARSAETSIVFLEGHGERDPQGRANFDLGNFSQHLKTKGFQIQSVNLSAQPQLPDHTQILVIASPQVDFLPGEVALIQSHVNHGGHLLWLTEPGPLPSLDPLAEDLGIKILPGTIIDPSAQLLMGRGSTAFALVPEYGNHPVSERLTSATLFPRATALEAAQESEWQPQPILSTLSRTWLETSSLEGDIEFDKGEDAVGPFTIGLALNREPSSSKQGAASKDQNKPENRTQRIAIISDGDFLSNAYLGIGANLDLGLSLINWLAHEDRFITIPARTRPDTSLQLSSITSWVIGLGFLLVLPVILLGTGLLIWWRRRQR</sequence>
<organism evidence="5 6">
    <name type="scientific">Nitrosococcus wardiae</name>
    <dbReference type="NCBI Taxonomy" id="1814290"/>
    <lineage>
        <taxon>Bacteria</taxon>
        <taxon>Pseudomonadati</taxon>
        <taxon>Pseudomonadota</taxon>
        <taxon>Gammaproteobacteria</taxon>
        <taxon>Chromatiales</taxon>
        <taxon>Chromatiaceae</taxon>
        <taxon>Nitrosococcus</taxon>
    </lineage>
</organism>
<feature type="domain" description="DUF7088" evidence="4">
    <location>
        <begin position="45"/>
        <end position="125"/>
    </location>
</feature>
<evidence type="ECO:0000256" key="1">
    <source>
        <dbReference type="SAM" id="MobiDB-lite"/>
    </source>
</evidence>
<dbReference type="OrthoDB" id="8530910at2"/>